<evidence type="ECO:0000313" key="7">
    <source>
        <dbReference type="Proteomes" id="UP001595776"/>
    </source>
</evidence>
<dbReference type="GO" id="GO:0032259">
    <property type="term" value="P:methylation"/>
    <property type="evidence" value="ECO:0007669"/>
    <property type="project" value="UniProtKB-KW"/>
</dbReference>
<keyword evidence="2 5" id="KW-0812">Transmembrane</keyword>
<evidence type="ECO:0000256" key="4">
    <source>
        <dbReference type="ARBA" id="ARBA00023136"/>
    </source>
</evidence>
<dbReference type="PANTHER" id="PTHR12714:SF9">
    <property type="entry name" value="PROTEIN-S-ISOPRENYLCYSTEINE O-METHYLTRANSFERASE"/>
    <property type="match status" value="1"/>
</dbReference>
<keyword evidence="6" id="KW-0489">Methyltransferase</keyword>
<keyword evidence="6" id="KW-0808">Transferase</keyword>
<dbReference type="Pfam" id="PF04191">
    <property type="entry name" value="PEMT"/>
    <property type="match status" value="1"/>
</dbReference>
<name>A0ABV8UCR6_9PROT</name>
<dbReference type="Gene3D" id="1.20.120.1630">
    <property type="match status" value="1"/>
</dbReference>
<reference evidence="7" key="1">
    <citation type="journal article" date="2019" name="Int. J. Syst. Evol. Microbiol.">
        <title>The Global Catalogue of Microorganisms (GCM) 10K type strain sequencing project: providing services to taxonomists for standard genome sequencing and annotation.</title>
        <authorList>
            <consortium name="The Broad Institute Genomics Platform"/>
            <consortium name="The Broad Institute Genome Sequencing Center for Infectious Disease"/>
            <person name="Wu L."/>
            <person name="Ma J."/>
        </authorList>
    </citation>
    <scope>NUCLEOTIDE SEQUENCE [LARGE SCALE GENOMIC DNA]</scope>
    <source>
        <strain evidence="7">CGMCC 1.15304</strain>
    </source>
</reference>
<accession>A0ABV8UCR6</accession>
<comment type="caution">
    <text evidence="6">The sequence shown here is derived from an EMBL/GenBank/DDBJ whole genome shotgun (WGS) entry which is preliminary data.</text>
</comment>
<evidence type="ECO:0000256" key="1">
    <source>
        <dbReference type="ARBA" id="ARBA00004127"/>
    </source>
</evidence>
<dbReference type="EC" id="2.1.1.334" evidence="6"/>
<feature type="transmembrane region" description="Helical" evidence="5">
    <location>
        <begin position="139"/>
        <end position="172"/>
    </location>
</feature>
<keyword evidence="7" id="KW-1185">Reference proteome</keyword>
<dbReference type="RefSeq" id="WP_068143761.1">
    <property type="nucleotide sequence ID" value="NZ_JBHSCR010000014.1"/>
</dbReference>
<evidence type="ECO:0000256" key="3">
    <source>
        <dbReference type="ARBA" id="ARBA00022989"/>
    </source>
</evidence>
<feature type="transmembrane region" description="Helical" evidence="5">
    <location>
        <begin position="12"/>
        <end position="30"/>
    </location>
</feature>
<organism evidence="6 7">
    <name type="scientific">Kordiimonas lipolytica</name>
    <dbReference type="NCBI Taxonomy" id="1662421"/>
    <lineage>
        <taxon>Bacteria</taxon>
        <taxon>Pseudomonadati</taxon>
        <taxon>Pseudomonadota</taxon>
        <taxon>Alphaproteobacteria</taxon>
        <taxon>Kordiimonadales</taxon>
        <taxon>Kordiimonadaceae</taxon>
        <taxon>Kordiimonas</taxon>
    </lineage>
</organism>
<evidence type="ECO:0000256" key="2">
    <source>
        <dbReference type="ARBA" id="ARBA00022692"/>
    </source>
</evidence>
<keyword evidence="3 5" id="KW-1133">Transmembrane helix</keyword>
<dbReference type="EC" id="2.1.1.100" evidence="6"/>
<dbReference type="PANTHER" id="PTHR12714">
    <property type="entry name" value="PROTEIN-S ISOPRENYLCYSTEINE O-METHYLTRANSFERASE"/>
    <property type="match status" value="1"/>
</dbReference>
<feature type="transmembrane region" description="Helical" evidence="5">
    <location>
        <begin position="82"/>
        <end position="101"/>
    </location>
</feature>
<comment type="subcellular location">
    <subcellularLocation>
        <location evidence="1">Endomembrane system</location>
        <topology evidence="1">Multi-pass membrane protein</topology>
    </subcellularLocation>
</comment>
<proteinExistence type="predicted"/>
<evidence type="ECO:0000256" key="5">
    <source>
        <dbReference type="SAM" id="Phobius"/>
    </source>
</evidence>
<dbReference type="GO" id="GO:0004671">
    <property type="term" value="F:protein C-terminal S-isoprenylcysteine carboxyl O-methyltransferase activity"/>
    <property type="evidence" value="ECO:0007669"/>
    <property type="project" value="UniProtKB-EC"/>
</dbReference>
<evidence type="ECO:0000313" key="6">
    <source>
        <dbReference type="EMBL" id="MFC4349013.1"/>
    </source>
</evidence>
<keyword evidence="4 5" id="KW-0472">Membrane</keyword>
<dbReference type="Proteomes" id="UP001595776">
    <property type="component" value="Unassembled WGS sequence"/>
</dbReference>
<protein>
    <submittedName>
        <fullName evidence="6">Methyltransferase family protein</fullName>
        <ecNumber evidence="6">2.1.1.100</ecNumber>
        <ecNumber evidence="6">2.1.1.334</ecNumber>
    </submittedName>
</protein>
<gene>
    <name evidence="6" type="ORF">ACFO5Q_14255</name>
</gene>
<dbReference type="InterPro" id="IPR007318">
    <property type="entry name" value="Phopholipid_MeTrfase"/>
</dbReference>
<sequence length="198" mass="21966">MPSITTINLYGPPALIGLALLWGFARILHLRQREGVSVLAFLGRKRNPVEASAGIIGIVLNLYLFARPFWPALDDILMVQPFAYAHWGVAVMAIGILIAVISQMDMGHSWRIGLPPDAEEGMDLVTGGLYQFSRNPIYVGIMLFLIGAVVVAPGLFTMTCLALTWVFVSLIIRQEEAFLSDKFGDAFEAYKARVRRWL</sequence>
<dbReference type="EMBL" id="JBHSCR010000014">
    <property type="protein sequence ID" value="MFC4349013.1"/>
    <property type="molecule type" value="Genomic_DNA"/>
</dbReference>
<feature type="transmembrane region" description="Helical" evidence="5">
    <location>
        <begin position="51"/>
        <end position="70"/>
    </location>
</feature>